<dbReference type="OrthoDB" id="9811889at2"/>
<dbReference type="PROSITE" id="PS50113">
    <property type="entry name" value="PAC"/>
    <property type="match status" value="1"/>
</dbReference>
<feature type="transmembrane region" description="Helical" evidence="13">
    <location>
        <begin position="110"/>
        <end position="130"/>
    </location>
</feature>
<protein>
    <recommendedName>
        <fullName evidence="3">histidine kinase</fullName>
        <ecNumber evidence="3">2.7.13.3</ecNumber>
    </recommendedName>
</protein>
<comment type="catalytic activity">
    <reaction evidence="1">
        <text>ATP + protein L-histidine = ADP + protein N-phospho-L-histidine.</text>
        <dbReference type="EC" id="2.7.13.3"/>
    </reaction>
</comment>
<dbReference type="GO" id="GO:0016020">
    <property type="term" value="C:membrane"/>
    <property type="evidence" value="ECO:0007669"/>
    <property type="project" value="UniProtKB-SubCell"/>
</dbReference>
<keyword evidence="10 13" id="KW-0472">Membrane</keyword>
<evidence type="ECO:0000259" key="16">
    <source>
        <dbReference type="PROSITE" id="PS50112"/>
    </source>
</evidence>
<proteinExistence type="predicted"/>
<dbReference type="SMART" id="SM00091">
    <property type="entry name" value="PAS"/>
    <property type="match status" value="1"/>
</dbReference>
<dbReference type="Gene3D" id="3.30.450.20">
    <property type="entry name" value="PAS domain"/>
    <property type="match status" value="1"/>
</dbReference>
<dbReference type="AlphaFoldDB" id="A0A521BZT6"/>
<dbReference type="SMART" id="SM00388">
    <property type="entry name" value="HisKA"/>
    <property type="match status" value="1"/>
</dbReference>
<evidence type="ECO:0000256" key="12">
    <source>
        <dbReference type="PROSITE-ProRule" id="PRU00169"/>
    </source>
</evidence>
<dbReference type="InterPro" id="IPR003594">
    <property type="entry name" value="HATPase_dom"/>
</dbReference>
<evidence type="ECO:0000256" key="9">
    <source>
        <dbReference type="ARBA" id="ARBA00023012"/>
    </source>
</evidence>
<feature type="transmembrane region" description="Helical" evidence="13">
    <location>
        <begin position="142"/>
        <end position="161"/>
    </location>
</feature>
<feature type="domain" description="Response regulatory" evidence="15">
    <location>
        <begin position="694"/>
        <end position="809"/>
    </location>
</feature>
<evidence type="ECO:0000259" key="15">
    <source>
        <dbReference type="PROSITE" id="PS50110"/>
    </source>
</evidence>
<accession>A0A521BZT6</accession>
<keyword evidence="6" id="KW-0547">Nucleotide-binding</keyword>
<dbReference type="CDD" id="cd00130">
    <property type="entry name" value="PAS"/>
    <property type="match status" value="1"/>
</dbReference>
<dbReference type="InterPro" id="IPR005467">
    <property type="entry name" value="His_kinase_dom"/>
</dbReference>
<keyword evidence="5" id="KW-0808">Transferase</keyword>
<evidence type="ECO:0000256" key="5">
    <source>
        <dbReference type="ARBA" id="ARBA00022679"/>
    </source>
</evidence>
<feature type="transmembrane region" description="Helical" evidence="13">
    <location>
        <begin position="242"/>
        <end position="262"/>
    </location>
</feature>
<dbReference type="Pfam" id="PF13426">
    <property type="entry name" value="PAS_9"/>
    <property type="match status" value="1"/>
</dbReference>
<dbReference type="NCBIfam" id="TIGR00229">
    <property type="entry name" value="sensory_box"/>
    <property type="match status" value="1"/>
</dbReference>
<reference evidence="18 19" key="1">
    <citation type="submission" date="2017-05" db="EMBL/GenBank/DDBJ databases">
        <authorList>
            <person name="Varghese N."/>
            <person name="Submissions S."/>
        </authorList>
    </citation>
    <scope>NUCLEOTIDE SEQUENCE [LARGE SCALE GENOMIC DNA]</scope>
    <source>
        <strain evidence="18 19">DSM 21342</strain>
    </source>
</reference>
<evidence type="ECO:0000256" key="2">
    <source>
        <dbReference type="ARBA" id="ARBA00004370"/>
    </source>
</evidence>
<evidence type="ECO:0000313" key="18">
    <source>
        <dbReference type="EMBL" id="SMO52697.1"/>
    </source>
</evidence>
<dbReference type="Pfam" id="PF02518">
    <property type="entry name" value="HATPase_c"/>
    <property type="match status" value="1"/>
</dbReference>
<evidence type="ECO:0000256" key="6">
    <source>
        <dbReference type="ARBA" id="ARBA00022741"/>
    </source>
</evidence>
<keyword evidence="4 12" id="KW-0597">Phosphoprotein</keyword>
<dbReference type="CDD" id="cd00082">
    <property type="entry name" value="HisKA"/>
    <property type="match status" value="1"/>
</dbReference>
<dbReference type="Proteomes" id="UP000315971">
    <property type="component" value="Unassembled WGS sequence"/>
</dbReference>
<feature type="domain" description="Histidine kinase" evidence="14">
    <location>
        <begin position="448"/>
        <end position="671"/>
    </location>
</feature>
<dbReference type="Gene3D" id="3.30.565.10">
    <property type="entry name" value="Histidine kinase-like ATPase, C-terminal domain"/>
    <property type="match status" value="1"/>
</dbReference>
<evidence type="ECO:0000256" key="11">
    <source>
        <dbReference type="ARBA" id="ARBA00023306"/>
    </source>
</evidence>
<dbReference type="GO" id="GO:0005524">
    <property type="term" value="F:ATP binding"/>
    <property type="evidence" value="ECO:0007669"/>
    <property type="project" value="UniProtKB-KW"/>
</dbReference>
<evidence type="ECO:0000256" key="13">
    <source>
        <dbReference type="SAM" id="Phobius"/>
    </source>
</evidence>
<evidence type="ECO:0000256" key="4">
    <source>
        <dbReference type="ARBA" id="ARBA00022553"/>
    </source>
</evidence>
<dbReference type="Pfam" id="PF00072">
    <property type="entry name" value="Response_reg"/>
    <property type="match status" value="1"/>
</dbReference>
<dbReference type="SUPFAM" id="SSF55785">
    <property type="entry name" value="PYP-like sensor domain (PAS domain)"/>
    <property type="match status" value="1"/>
</dbReference>
<keyword evidence="19" id="KW-1185">Reference proteome</keyword>
<evidence type="ECO:0000256" key="10">
    <source>
        <dbReference type="ARBA" id="ARBA00023136"/>
    </source>
</evidence>
<dbReference type="PROSITE" id="PS50112">
    <property type="entry name" value="PAS"/>
    <property type="match status" value="1"/>
</dbReference>
<dbReference type="InterPro" id="IPR001789">
    <property type="entry name" value="Sig_transdc_resp-reg_receiver"/>
</dbReference>
<dbReference type="Gene3D" id="3.40.50.2300">
    <property type="match status" value="1"/>
</dbReference>
<evidence type="ECO:0000259" key="14">
    <source>
        <dbReference type="PROSITE" id="PS50109"/>
    </source>
</evidence>
<feature type="domain" description="PAC" evidence="17">
    <location>
        <begin position="380"/>
        <end position="430"/>
    </location>
</feature>
<dbReference type="InterPro" id="IPR011006">
    <property type="entry name" value="CheY-like_superfamily"/>
</dbReference>
<dbReference type="SMART" id="SM00448">
    <property type="entry name" value="REC"/>
    <property type="match status" value="1"/>
</dbReference>
<evidence type="ECO:0000256" key="1">
    <source>
        <dbReference type="ARBA" id="ARBA00000085"/>
    </source>
</evidence>
<dbReference type="PANTHER" id="PTHR45339">
    <property type="entry name" value="HYBRID SIGNAL TRANSDUCTION HISTIDINE KINASE J"/>
    <property type="match status" value="1"/>
</dbReference>
<evidence type="ECO:0000256" key="3">
    <source>
        <dbReference type="ARBA" id="ARBA00012438"/>
    </source>
</evidence>
<keyword evidence="7" id="KW-0418">Kinase</keyword>
<dbReference type="PROSITE" id="PS50109">
    <property type="entry name" value="HIS_KIN"/>
    <property type="match status" value="1"/>
</dbReference>
<dbReference type="InterPro" id="IPR000700">
    <property type="entry name" value="PAS-assoc_C"/>
</dbReference>
<dbReference type="SUPFAM" id="SSF47384">
    <property type="entry name" value="Homodimeric domain of signal transducing histidine kinase"/>
    <property type="match status" value="1"/>
</dbReference>
<dbReference type="SUPFAM" id="SSF52172">
    <property type="entry name" value="CheY-like"/>
    <property type="match status" value="1"/>
</dbReference>
<keyword evidence="8" id="KW-0067">ATP-binding</keyword>
<dbReference type="FunFam" id="3.30.565.10:FF:000010">
    <property type="entry name" value="Sensor histidine kinase RcsC"/>
    <property type="match status" value="1"/>
</dbReference>
<organism evidence="18 19">
    <name type="scientific">Solitalea koreensis</name>
    <dbReference type="NCBI Taxonomy" id="543615"/>
    <lineage>
        <taxon>Bacteria</taxon>
        <taxon>Pseudomonadati</taxon>
        <taxon>Bacteroidota</taxon>
        <taxon>Sphingobacteriia</taxon>
        <taxon>Sphingobacteriales</taxon>
        <taxon>Sphingobacteriaceae</taxon>
        <taxon>Solitalea</taxon>
    </lineage>
</organism>
<feature type="domain" description="PAS" evidence="16">
    <location>
        <begin position="307"/>
        <end position="375"/>
    </location>
</feature>
<dbReference type="InterPro" id="IPR000014">
    <property type="entry name" value="PAS"/>
</dbReference>
<dbReference type="InterPro" id="IPR036890">
    <property type="entry name" value="HATPase_C_sf"/>
</dbReference>
<dbReference type="InterPro" id="IPR003661">
    <property type="entry name" value="HisK_dim/P_dom"/>
</dbReference>
<dbReference type="PROSITE" id="PS50110">
    <property type="entry name" value="RESPONSE_REGULATORY"/>
    <property type="match status" value="1"/>
</dbReference>
<evidence type="ECO:0000256" key="8">
    <source>
        <dbReference type="ARBA" id="ARBA00022840"/>
    </source>
</evidence>
<keyword evidence="11" id="KW-0131">Cell cycle</keyword>
<keyword evidence="13" id="KW-1133">Transmembrane helix</keyword>
<feature type="transmembrane region" description="Helical" evidence="13">
    <location>
        <begin position="213"/>
        <end position="230"/>
    </location>
</feature>
<keyword evidence="13" id="KW-0812">Transmembrane</keyword>
<evidence type="ECO:0000256" key="7">
    <source>
        <dbReference type="ARBA" id="ARBA00022777"/>
    </source>
</evidence>
<dbReference type="PANTHER" id="PTHR45339:SF1">
    <property type="entry name" value="HYBRID SIGNAL TRANSDUCTION HISTIDINE KINASE J"/>
    <property type="match status" value="1"/>
</dbReference>
<dbReference type="CDD" id="cd16922">
    <property type="entry name" value="HATPase_EvgS-ArcB-TorS-like"/>
    <property type="match status" value="1"/>
</dbReference>
<dbReference type="SMART" id="SM00086">
    <property type="entry name" value="PAC"/>
    <property type="match status" value="1"/>
</dbReference>
<sequence length="816" mass="91524">MRNNFILLIGALIILLGISVCFGWMLDIQLLKTVLPGFNTMKLNTALCFILSGCCLFLLELNAQKKIFIACSTLLLVFGAALSAQSIFNFDLGIDQLIVKENISYLPGRPSPATSFFFFLLGLCFFAYNFSNPIFKTITQYGINFISIFSFIAIPAYIYRVPSFYKLSFIDSMAVHTAVAFLLLSITLSLKSEIGMGKLFTGSSLGSIMARRLFPSIYLAVLTLGFLIIAKDHSSVISVEFAIALNTTLFILIILTIIYSTSKTLNRIDKKRKDAENLVIQTNQNLEKIIAFRTEQFNSFVEELRKSNARFFQIFDSNPIGMAITDNENGKYIYVNESLLASFGYTKEEAIGKTSVELNLVSEEHRERTKALYKQYGYVKDAENIVQRKNGEKIWALTSIQPIEIGADKFTLTSFHDITHRKEMERQLEIAKKKAEESNALKDAFLANMSHEIRTPMNAILGFSKLLEEKIDKKNAEEREYIQIIRTAGDNLLGIINDILDISKLEAGQVVIEERLLNIREVFNSINSLLSPKATEKKLLLSFDCDPQISAYLLGDPLRISQIIINLVNNAIKFTAKGSIKVSAHFSRQLNNHVWVEFMVVDSGIGISESKQQLVFDRFQQAENYISREYGGTGLGLSIVKKLVELMQGTIALESAPHTGSSFSIRIPFKEFERTTVVSTVPKPNKISDLSAIRILVAEDNAINAKLIQSLLSSYNIVPDFAENGIEVVSKVHRGQYDMILMDIQMPLMDGYEAASVIRKELKMQIPIIALTAHALAGESEKCMSFGMNDYLSKPFDADELVEKIKNALNDTTLFE</sequence>
<dbReference type="Pfam" id="PF00512">
    <property type="entry name" value="HisKA"/>
    <property type="match status" value="1"/>
</dbReference>
<feature type="transmembrane region" description="Helical" evidence="13">
    <location>
        <begin position="68"/>
        <end position="90"/>
    </location>
</feature>
<feature type="modified residue" description="4-aspartylphosphate" evidence="12">
    <location>
        <position position="743"/>
    </location>
</feature>
<name>A0A521BZT6_9SPHI</name>
<dbReference type="InterPro" id="IPR004358">
    <property type="entry name" value="Sig_transdc_His_kin-like_C"/>
</dbReference>
<evidence type="ECO:0000259" key="17">
    <source>
        <dbReference type="PROSITE" id="PS50113"/>
    </source>
</evidence>
<gene>
    <name evidence="18" type="ORF">SAMN06265350_10385</name>
</gene>
<keyword evidence="9" id="KW-0902">Two-component regulatory system</keyword>
<dbReference type="InterPro" id="IPR001610">
    <property type="entry name" value="PAC"/>
</dbReference>
<feature type="transmembrane region" description="Helical" evidence="13">
    <location>
        <begin position="43"/>
        <end position="61"/>
    </location>
</feature>
<dbReference type="EC" id="2.7.13.3" evidence="3"/>
<dbReference type="RefSeq" id="WP_142602352.1">
    <property type="nucleotide sequence ID" value="NZ_FXSZ01000003.1"/>
</dbReference>
<dbReference type="SMART" id="SM00387">
    <property type="entry name" value="HATPase_c"/>
    <property type="match status" value="1"/>
</dbReference>
<dbReference type="FunFam" id="1.10.287.130:FF:000038">
    <property type="entry name" value="Sensory transduction histidine kinase"/>
    <property type="match status" value="1"/>
</dbReference>
<comment type="subcellular location">
    <subcellularLocation>
        <location evidence="2">Membrane</location>
    </subcellularLocation>
</comment>
<dbReference type="GO" id="GO:0000155">
    <property type="term" value="F:phosphorelay sensor kinase activity"/>
    <property type="evidence" value="ECO:0007669"/>
    <property type="project" value="InterPro"/>
</dbReference>
<dbReference type="CDD" id="cd17546">
    <property type="entry name" value="REC_hyHK_CKI1_RcsC-like"/>
    <property type="match status" value="1"/>
</dbReference>
<dbReference type="EMBL" id="FXSZ01000003">
    <property type="protein sequence ID" value="SMO52697.1"/>
    <property type="molecule type" value="Genomic_DNA"/>
</dbReference>
<dbReference type="InterPro" id="IPR035965">
    <property type="entry name" value="PAS-like_dom_sf"/>
</dbReference>
<dbReference type="PRINTS" id="PR00344">
    <property type="entry name" value="BCTRLSENSOR"/>
</dbReference>
<dbReference type="Gene3D" id="1.10.287.130">
    <property type="match status" value="1"/>
</dbReference>
<dbReference type="InterPro" id="IPR036097">
    <property type="entry name" value="HisK_dim/P_sf"/>
</dbReference>
<evidence type="ECO:0000313" key="19">
    <source>
        <dbReference type="Proteomes" id="UP000315971"/>
    </source>
</evidence>
<dbReference type="SUPFAM" id="SSF55874">
    <property type="entry name" value="ATPase domain of HSP90 chaperone/DNA topoisomerase II/histidine kinase"/>
    <property type="match status" value="1"/>
</dbReference>